<sequence length="644" mass="72332">MINNNVSQSNINMGKAADSQPINSQSKLSSSVPPSPVSKSSYPLNNTIGLEKGQIIQGEVVDLRSNEVSVKLEDGRILTGKLEDGNHLAIGENVTFQVEEVSLKSLSLKILSESQAVLKDTTIDKALEAAGFSKNNKNRGIVKSLLNQQMPIDKNTIGLLIKQSIAFKDTPIDTLVFMNKYHIPVTKENIDSLKSLSNSEQNILNHIAELTNEIPNLLEELSNRSYGEIITKGNELLNIILQNSSLNDFMENKEITLTSFDTFSASGVSSVNRDLPPLSLDSVYLNNTILSSNERLELTRFLEADPSAKSLFSEKLLEGIIDGTANMKEVAELLKEAFPSGSFQDNNNLMRDKIQSSIQHVLSAFEALQNNDPVNLINEYLTDADRIHLLQNLDGFSLPEEVNDQIQSGNISTNELLKWIQNKLSTTPESSIRRLFSSKEYKTLMKEELISKWTLTPNSLTKEGIVDDYYENLAKQLTDIKGFISSSFQGSQENLQGQAGHLQDNISFMNQINEFFTYFQLPIKLKEQVANSKLFVYTRKKERRTAEEGISVLLHLDMEHLGPLDIHVDLHNKNLVSRFYINDNDTSNLISSNMPLLEAALERKGYSLNAEVLIREKDMNIVEEFTKQEENTSFVPRYNFDIRA</sequence>
<accession>A0A1I5C1A4</accession>
<organism evidence="3 4">
    <name type="scientific">Anaerocolumna aminovalerica</name>
    <dbReference type="NCBI Taxonomy" id="1527"/>
    <lineage>
        <taxon>Bacteria</taxon>
        <taxon>Bacillati</taxon>
        <taxon>Bacillota</taxon>
        <taxon>Clostridia</taxon>
        <taxon>Lachnospirales</taxon>
        <taxon>Lachnospiraceae</taxon>
        <taxon>Anaerocolumna</taxon>
    </lineage>
</organism>
<dbReference type="InterPro" id="IPR021136">
    <property type="entry name" value="Flagellar_hook_control-like_C"/>
</dbReference>
<proteinExistence type="predicted"/>
<dbReference type="AlphaFoldDB" id="A0A1I5C1A4"/>
<dbReference type="OrthoDB" id="1938931at2"/>
<reference evidence="3 4" key="1">
    <citation type="submission" date="2016-10" db="EMBL/GenBank/DDBJ databases">
        <authorList>
            <person name="de Groot N.N."/>
        </authorList>
    </citation>
    <scope>NUCLEOTIDE SEQUENCE [LARGE SCALE GENOMIC DNA]</scope>
    <source>
        <strain evidence="3 4">DSM 1283</strain>
    </source>
</reference>
<feature type="region of interest" description="Disordered" evidence="1">
    <location>
        <begin position="1"/>
        <end position="44"/>
    </location>
</feature>
<dbReference type="InterPro" id="IPR038610">
    <property type="entry name" value="FliK-like_C_sf"/>
</dbReference>
<dbReference type="Proteomes" id="UP000198806">
    <property type="component" value="Unassembled WGS sequence"/>
</dbReference>
<dbReference type="Gene3D" id="3.30.750.140">
    <property type="match status" value="1"/>
</dbReference>
<evidence type="ECO:0000256" key="1">
    <source>
        <dbReference type="SAM" id="MobiDB-lite"/>
    </source>
</evidence>
<feature type="domain" description="Flagellar hook-length control protein-like C-terminal" evidence="2">
    <location>
        <begin position="551"/>
        <end position="609"/>
    </location>
</feature>
<dbReference type="Pfam" id="PF02120">
    <property type="entry name" value="Flg_hook"/>
    <property type="match status" value="1"/>
</dbReference>
<gene>
    <name evidence="3" type="ORF">SAMN04489757_10258</name>
</gene>
<keyword evidence="4" id="KW-1185">Reference proteome</keyword>
<feature type="compositionally biased region" description="Low complexity" evidence="1">
    <location>
        <begin position="24"/>
        <end position="44"/>
    </location>
</feature>
<evidence type="ECO:0000313" key="4">
    <source>
        <dbReference type="Proteomes" id="UP000198806"/>
    </source>
</evidence>
<name>A0A1I5C1A4_9FIRM</name>
<dbReference type="EMBL" id="FOWD01000002">
    <property type="protein sequence ID" value="SFN80697.1"/>
    <property type="molecule type" value="Genomic_DNA"/>
</dbReference>
<evidence type="ECO:0000259" key="2">
    <source>
        <dbReference type="Pfam" id="PF02120"/>
    </source>
</evidence>
<feature type="compositionally biased region" description="Polar residues" evidence="1">
    <location>
        <begin position="1"/>
        <end position="12"/>
    </location>
</feature>
<dbReference type="RefSeq" id="WP_091683877.1">
    <property type="nucleotide sequence ID" value="NZ_BAABFM010000017.1"/>
</dbReference>
<protein>
    <submittedName>
        <fullName evidence="3">Hook-length control protein FliK</fullName>
    </submittedName>
</protein>
<evidence type="ECO:0000313" key="3">
    <source>
        <dbReference type="EMBL" id="SFN80697.1"/>
    </source>
</evidence>